<reference evidence="2" key="1">
    <citation type="submission" date="2020-12" db="EMBL/GenBank/DDBJ databases">
        <authorList>
            <consortium name="Molecular Ecology Group"/>
        </authorList>
    </citation>
    <scope>NUCLEOTIDE SEQUENCE</scope>
    <source>
        <strain evidence="2">TBG_1078</strain>
    </source>
</reference>
<evidence type="ECO:0000256" key="1">
    <source>
        <dbReference type="SAM" id="MobiDB-lite"/>
    </source>
</evidence>
<dbReference type="AlphaFoldDB" id="A0A811ZUP9"/>
<gene>
    <name evidence="2" type="ORF">NYPRO_LOCUS25004</name>
</gene>
<dbReference type="Proteomes" id="UP000645828">
    <property type="component" value="Unassembled WGS sequence"/>
</dbReference>
<feature type="region of interest" description="Disordered" evidence="1">
    <location>
        <begin position="1"/>
        <end position="40"/>
    </location>
</feature>
<evidence type="ECO:0000313" key="3">
    <source>
        <dbReference type="Proteomes" id="UP000645828"/>
    </source>
</evidence>
<name>A0A811ZUP9_NYCPR</name>
<feature type="compositionally biased region" description="Basic and acidic residues" evidence="1">
    <location>
        <begin position="1"/>
        <end position="23"/>
    </location>
</feature>
<proteinExistence type="predicted"/>
<feature type="compositionally biased region" description="Basic residues" evidence="1">
    <location>
        <begin position="58"/>
        <end position="73"/>
    </location>
</feature>
<keyword evidence="3" id="KW-1185">Reference proteome</keyword>
<feature type="region of interest" description="Disordered" evidence="1">
    <location>
        <begin position="58"/>
        <end position="81"/>
    </location>
</feature>
<evidence type="ECO:0000313" key="2">
    <source>
        <dbReference type="EMBL" id="CAD7692210.1"/>
    </source>
</evidence>
<organism evidence="2 3">
    <name type="scientific">Nyctereutes procyonoides</name>
    <name type="common">Raccoon dog</name>
    <name type="synonym">Canis procyonoides</name>
    <dbReference type="NCBI Taxonomy" id="34880"/>
    <lineage>
        <taxon>Eukaryota</taxon>
        <taxon>Metazoa</taxon>
        <taxon>Chordata</taxon>
        <taxon>Craniata</taxon>
        <taxon>Vertebrata</taxon>
        <taxon>Euteleostomi</taxon>
        <taxon>Mammalia</taxon>
        <taxon>Eutheria</taxon>
        <taxon>Laurasiatheria</taxon>
        <taxon>Carnivora</taxon>
        <taxon>Caniformia</taxon>
        <taxon>Canidae</taxon>
        <taxon>Nyctereutes</taxon>
    </lineage>
</organism>
<protein>
    <submittedName>
        <fullName evidence="2">(raccoon dog) hypothetical protein</fullName>
    </submittedName>
</protein>
<sequence>MRDTQREAETQAEREAEREKQAPCREPNTFPGKNPGSLPLHLQRKIFSNNDALVRRNRGPVRTAARPRKRGTARKGAIPSSITQHTFVGNQVLNHS</sequence>
<comment type="caution">
    <text evidence="2">The sequence shown here is derived from an EMBL/GenBank/DDBJ whole genome shotgun (WGS) entry which is preliminary data.</text>
</comment>
<dbReference type="EMBL" id="CAJHUB010000775">
    <property type="protein sequence ID" value="CAD7692210.1"/>
    <property type="molecule type" value="Genomic_DNA"/>
</dbReference>
<accession>A0A811ZUP9</accession>